<gene>
    <name evidence="2" type="ORF">LACBIDRAFT_314520</name>
</gene>
<dbReference type="AlphaFoldDB" id="B0DYR2"/>
<dbReference type="KEGG" id="lbc:LACBIDRAFT_314520"/>
<dbReference type="GeneID" id="6084690"/>
<dbReference type="HOGENOM" id="CLU_2483752_0_0_1"/>
<evidence type="ECO:0000256" key="1">
    <source>
        <dbReference type="SAM" id="MobiDB-lite"/>
    </source>
</evidence>
<evidence type="ECO:0000313" key="3">
    <source>
        <dbReference type="Proteomes" id="UP000001194"/>
    </source>
</evidence>
<keyword evidence="3" id="KW-1185">Reference proteome</keyword>
<dbReference type="RefSeq" id="XP_001889045.1">
    <property type="nucleotide sequence ID" value="XM_001889010.1"/>
</dbReference>
<dbReference type="Proteomes" id="UP000001194">
    <property type="component" value="Unassembled WGS sequence"/>
</dbReference>
<proteinExistence type="predicted"/>
<evidence type="ECO:0000313" key="2">
    <source>
        <dbReference type="EMBL" id="EDR00293.1"/>
    </source>
</evidence>
<accession>B0DYR2</accession>
<feature type="compositionally biased region" description="Polar residues" evidence="1">
    <location>
        <begin position="14"/>
        <end position="30"/>
    </location>
</feature>
<name>B0DYR2_LACBS</name>
<dbReference type="InParanoid" id="B0DYR2"/>
<feature type="region of interest" description="Disordered" evidence="1">
    <location>
        <begin position="1"/>
        <end position="33"/>
    </location>
</feature>
<dbReference type="EMBL" id="DS547151">
    <property type="protein sequence ID" value="EDR00293.1"/>
    <property type="molecule type" value="Genomic_DNA"/>
</dbReference>
<organism evidence="3">
    <name type="scientific">Laccaria bicolor (strain S238N-H82 / ATCC MYA-4686)</name>
    <name type="common">Bicoloured deceiver</name>
    <name type="synonym">Laccaria laccata var. bicolor</name>
    <dbReference type="NCBI Taxonomy" id="486041"/>
    <lineage>
        <taxon>Eukaryota</taxon>
        <taxon>Fungi</taxon>
        <taxon>Dikarya</taxon>
        <taxon>Basidiomycota</taxon>
        <taxon>Agaricomycotina</taxon>
        <taxon>Agaricomycetes</taxon>
        <taxon>Agaricomycetidae</taxon>
        <taxon>Agaricales</taxon>
        <taxon>Agaricineae</taxon>
        <taxon>Hydnangiaceae</taxon>
        <taxon>Laccaria</taxon>
    </lineage>
</organism>
<reference evidence="2 3" key="1">
    <citation type="journal article" date="2008" name="Nature">
        <title>The genome of Laccaria bicolor provides insights into mycorrhizal symbiosis.</title>
        <authorList>
            <person name="Martin F."/>
            <person name="Aerts A."/>
            <person name="Ahren D."/>
            <person name="Brun A."/>
            <person name="Danchin E.G.J."/>
            <person name="Duchaussoy F."/>
            <person name="Gibon J."/>
            <person name="Kohler A."/>
            <person name="Lindquist E."/>
            <person name="Pereda V."/>
            <person name="Salamov A."/>
            <person name="Shapiro H.J."/>
            <person name="Wuyts J."/>
            <person name="Blaudez D."/>
            <person name="Buee M."/>
            <person name="Brokstein P."/>
            <person name="Canbaeck B."/>
            <person name="Cohen D."/>
            <person name="Courty P.E."/>
            <person name="Coutinho P.M."/>
            <person name="Delaruelle C."/>
            <person name="Detter J.C."/>
            <person name="Deveau A."/>
            <person name="DiFazio S."/>
            <person name="Duplessis S."/>
            <person name="Fraissinet-Tachet L."/>
            <person name="Lucic E."/>
            <person name="Frey-Klett P."/>
            <person name="Fourrey C."/>
            <person name="Feussner I."/>
            <person name="Gay G."/>
            <person name="Grimwood J."/>
            <person name="Hoegger P.J."/>
            <person name="Jain P."/>
            <person name="Kilaru S."/>
            <person name="Labbe J."/>
            <person name="Lin Y.C."/>
            <person name="Legue V."/>
            <person name="Le Tacon F."/>
            <person name="Marmeisse R."/>
            <person name="Melayah D."/>
            <person name="Montanini B."/>
            <person name="Muratet M."/>
            <person name="Nehls U."/>
            <person name="Niculita-Hirzel H."/>
            <person name="Oudot-Le Secq M.P."/>
            <person name="Peter M."/>
            <person name="Quesneville H."/>
            <person name="Rajashekar B."/>
            <person name="Reich M."/>
            <person name="Rouhier N."/>
            <person name="Schmutz J."/>
            <person name="Yin T."/>
            <person name="Chalot M."/>
            <person name="Henrissat B."/>
            <person name="Kuees U."/>
            <person name="Lucas S."/>
            <person name="Van de Peer Y."/>
            <person name="Podila G.K."/>
            <person name="Polle A."/>
            <person name="Pukkila P.J."/>
            <person name="Richardson P.M."/>
            <person name="Rouze P."/>
            <person name="Sanders I.R."/>
            <person name="Stajich J.E."/>
            <person name="Tunlid A."/>
            <person name="Tuskan G."/>
            <person name="Grigoriev I.V."/>
        </authorList>
    </citation>
    <scope>NUCLEOTIDE SEQUENCE [LARGE SCALE GENOMIC DNA]</scope>
    <source>
        <strain evidence="3">S238N-H82 / ATCC MYA-4686</strain>
    </source>
</reference>
<feature type="compositionally biased region" description="Basic and acidic residues" evidence="1">
    <location>
        <begin position="1"/>
        <end position="11"/>
    </location>
</feature>
<sequence length="87" mass="9779">MTLGDLDKQGDFDNLTSDSNSGCETTSKNTPPKFFPRGIGLAKIFDKFCRFVGVFNRSWDPPWQAPNAGGHLKIEWHLLNIVILIRS</sequence>
<dbReference type="OrthoDB" id="10495553at2759"/>
<protein>
    <submittedName>
        <fullName evidence="2">Predicted protein</fullName>
    </submittedName>
</protein>